<evidence type="ECO:0000313" key="1">
    <source>
        <dbReference type="EMBL" id="MBB3898242.1"/>
    </source>
</evidence>
<name>A0A840ABH0_9PROT</name>
<dbReference type="InterPro" id="IPR029044">
    <property type="entry name" value="Nucleotide-diphossugar_trans"/>
</dbReference>
<comment type="caution">
    <text evidence="1">The sequence shown here is derived from an EMBL/GenBank/DDBJ whole genome shotgun (WGS) entry which is preliminary data.</text>
</comment>
<evidence type="ECO:0008006" key="3">
    <source>
        <dbReference type="Google" id="ProtNLM"/>
    </source>
</evidence>
<dbReference type="Proteomes" id="UP000553193">
    <property type="component" value="Unassembled WGS sequence"/>
</dbReference>
<dbReference type="SUPFAM" id="SSF53448">
    <property type="entry name" value="Nucleotide-diphospho-sugar transferases"/>
    <property type="match status" value="1"/>
</dbReference>
<accession>A0A840ABH0</accession>
<dbReference type="EMBL" id="JACIDJ010000002">
    <property type="protein sequence ID" value="MBB3898242.1"/>
    <property type="molecule type" value="Genomic_DNA"/>
</dbReference>
<protein>
    <recommendedName>
        <fullName evidence="3">Glycosyl transferase family 8</fullName>
    </recommendedName>
</protein>
<reference evidence="1 2" key="1">
    <citation type="submission" date="2020-08" db="EMBL/GenBank/DDBJ databases">
        <title>Genomic Encyclopedia of Type Strains, Phase IV (KMG-IV): sequencing the most valuable type-strain genomes for metagenomic binning, comparative biology and taxonomic classification.</title>
        <authorList>
            <person name="Goeker M."/>
        </authorList>
    </citation>
    <scope>NUCLEOTIDE SEQUENCE [LARGE SCALE GENOMIC DNA]</scope>
    <source>
        <strain evidence="1 2">DSM 19979</strain>
    </source>
</reference>
<proteinExistence type="predicted"/>
<organism evidence="1 2">
    <name type="scientific">Roseococcus suduntuyensis</name>
    <dbReference type="NCBI Taxonomy" id="455361"/>
    <lineage>
        <taxon>Bacteria</taxon>
        <taxon>Pseudomonadati</taxon>
        <taxon>Pseudomonadota</taxon>
        <taxon>Alphaproteobacteria</taxon>
        <taxon>Acetobacterales</taxon>
        <taxon>Roseomonadaceae</taxon>
        <taxon>Roseococcus</taxon>
    </lineage>
</organism>
<gene>
    <name evidence="1" type="ORF">GGQ83_001679</name>
</gene>
<dbReference type="AlphaFoldDB" id="A0A840ABH0"/>
<dbReference type="RefSeq" id="WP_207017964.1">
    <property type="nucleotide sequence ID" value="NZ_JACIDJ010000002.1"/>
</dbReference>
<evidence type="ECO:0000313" key="2">
    <source>
        <dbReference type="Proteomes" id="UP000553193"/>
    </source>
</evidence>
<keyword evidence="2" id="KW-1185">Reference proteome</keyword>
<sequence length="249" mass="28623">MQTVICMKWGTLYGPEYANRLHAMVRRNTRRPLRFVCFTEDATGLHPGIKVQPLPPIRIPAHHQRFPWRKMSLWGETLGDLIGQVLFLDLDLVVTGDVDGFFDHAPEQDFVVIRNWTSRAPVSGERAIGNTSCFRLRVGSNAHLLAAVEADFDGIFAAHRIEQAFISRHVQSIAFWPEGWCVSFKHSLLPPWPARLWRPAALAPGTRLVAFTGKPDVHDVLDGRWPAPWYKKFYKSLRRPDWVAEHWRE</sequence>